<name>A0A1I0FPB1_9GAMM</name>
<dbReference type="STRING" id="1123402.SAMN02583745_02835"/>
<dbReference type="AlphaFoldDB" id="A0A1I0FPB1"/>
<organism evidence="1 2">
    <name type="scientific">Thorsellia anophelis DSM 18579</name>
    <dbReference type="NCBI Taxonomy" id="1123402"/>
    <lineage>
        <taxon>Bacteria</taxon>
        <taxon>Pseudomonadati</taxon>
        <taxon>Pseudomonadota</taxon>
        <taxon>Gammaproteobacteria</taxon>
        <taxon>Enterobacterales</taxon>
        <taxon>Thorselliaceae</taxon>
        <taxon>Thorsellia</taxon>
    </lineage>
</organism>
<accession>A0A1I0FPB1</accession>
<dbReference type="EMBL" id="FOHV01000045">
    <property type="protein sequence ID" value="SET60002.1"/>
    <property type="molecule type" value="Genomic_DNA"/>
</dbReference>
<dbReference type="RefSeq" id="WP_093322491.1">
    <property type="nucleotide sequence ID" value="NZ_FOHV01000045.1"/>
</dbReference>
<keyword evidence="2" id="KW-1185">Reference proteome</keyword>
<sequence>MIKSQNQPLKITYTSTMLTIENTLDKELSVDIVGNNEDLFELVPSVDSFVELASKGVIPPKYKDSFQISNSDEFDELGDYFISVAYSVGSLKYHTKISIPPFER</sequence>
<proteinExistence type="predicted"/>
<evidence type="ECO:0000313" key="2">
    <source>
        <dbReference type="Proteomes" id="UP000242642"/>
    </source>
</evidence>
<gene>
    <name evidence="1" type="ORF">SAMN02583745_02835</name>
</gene>
<reference evidence="2" key="1">
    <citation type="submission" date="2016-10" db="EMBL/GenBank/DDBJ databases">
        <authorList>
            <person name="Varghese N."/>
            <person name="Submissions S."/>
        </authorList>
    </citation>
    <scope>NUCLEOTIDE SEQUENCE [LARGE SCALE GENOMIC DNA]</scope>
    <source>
        <strain evidence="2">DSM 18579</strain>
    </source>
</reference>
<protein>
    <submittedName>
        <fullName evidence="1">Uncharacterized protein</fullName>
    </submittedName>
</protein>
<evidence type="ECO:0000313" key="1">
    <source>
        <dbReference type="EMBL" id="SET60002.1"/>
    </source>
</evidence>
<dbReference type="Proteomes" id="UP000242642">
    <property type="component" value="Unassembled WGS sequence"/>
</dbReference>